<feature type="region of interest" description="Disordered" evidence="2">
    <location>
        <begin position="52"/>
        <end position="83"/>
    </location>
</feature>
<feature type="region of interest" description="Disordered" evidence="2">
    <location>
        <begin position="207"/>
        <end position="228"/>
    </location>
</feature>
<proteinExistence type="predicted"/>
<feature type="compositionally biased region" description="Polar residues" evidence="2">
    <location>
        <begin position="59"/>
        <end position="83"/>
    </location>
</feature>
<evidence type="ECO:0000313" key="3">
    <source>
        <dbReference type="EMBL" id="CDU22853.1"/>
    </source>
</evidence>
<protein>
    <submittedName>
        <fullName evidence="3">Uncharacterized protein</fullName>
    </submittedName>
</protein>
<dbReference type="EMBL" id="LK056657">
    <property type="protein sequence ID" value="CDU22853.1"/>
    <property type="molecule type" value="Genomic_DNA"/>
</dbReference>
<gene>
    <name evidence="3" type="ORF">SPSC_01483</name>
</gene>
<evidence type="ECO:0000256" key="2">
    <source>
        <dbReference type="SAM" id="MobiDB-lite"/>
    </source>
</evidence>
<feature type="compositionally biased region" description="Polar residues" evidence="2">
    <location>
        <begin position="121"/>
        <end position="143"/>
    </location>
</feature>
<name>A0A127ZBM1_9BASI</name>
<dbReference type="AlphaFoldDB" id="A0A127ZBM1"/>
<keyword evidence="1" id="KW-0175">Coiled coil</keyword>
<reference evidence="3" key="1">
    <citation type="submission" date="2014-06" db="EMBL/GenBank/DDBJ databases">
        <authorList>
            <person name="Ju J."/>
            <person name="Zhang J."/>
        </authorList>
    </citation>
    <scope>NUCLEOTIDE SEQUENCE</scope>
    <source>
        <strain evidence="3">SscI8</strain>
    </source>
</reference>
<evidence type="ECO:0000256" key="1">
    <source>
        <dbReference type="SAM" id="Coils"/>
    </source>
</evidence>
<feature type="compositionally biased region" description="Basic residues" evidence="2">
    <location>
        <begin position="215"/>
        <end position="227"/>
    </location>
</feature>
<accession>A0A127ZBM1</accession>
<feature type="compositionally biased region" description="Polar residues" evidence="2">
    <location>
        <begin position="167"/>
        <end position="176"/>
    </location>
</feature>
<feature type="coiled-coil region" evidence="1">
    <location>
        <begin position="319"/>
        <end position="375"/>
    </location>
</feature>
<feature type="region of interest" description="Disordered" evidence="2">
    <location>
        <begin position="114"/>
        <end position="185"/>
    </location>
</feature>
<sequence length="417" mass="45436">MVKANTSNIDSWQHLYRALLRSSAASVRFCRPAARNTRRYLRDEFARALVADKQHGARPSSTRHGTLSNINGETSIATNTGSKSIAPSSAELLHQQTHNTLAFHLSASLLRSSTVDRRPSHTPSSNTADCSAFNNAELSSTSDPRGGSREPPGHASRLHKHVDAHPPTQTIATQSTELDRGKQPTKTARLAHRVISNLSSLTYHHLSPHTQMQSRAHRKQNRARKPQKLSSLARVLGKMEADLSAEPGQTGVGLENVLSSSTSGGGGVRGGGDETLLNALHMKLGFLMPSVKPARGPVSARLKEWDGQDADKIASAGSLRQIESDLKIVERLLQQHDAAKAKQVAKQVQQLKNEAEQLKRKIKSASKALAQVEARDQLENIAVEHLADLVAAAQDSEQILLGKNRWVRRKKGEFLPP</sequence>
<dbReference type="OrthoDB" id="3360321at2759"/>
<organism evidence="3">
    <name type="scientific">Sporisorium scitamineum</name>
    <dbReference type="NCBI Taxonomy" id="49012"/>
    <lineage>
        <taxon>Eukaryota</taxon>
        <taxon>Fungi</taxon>
        <taxon>Dikarya</taxon>
        <taxon>Basidiomycota</taxon>
        <taxon>Ustilaginomycotina</taxon>
        <taxon>Ustilaginomycetes</taxon>
        <taxon>Ustilaginales</taxon>
        <taxon>Ustilaginaceae</taxon>
        <taxon>Sporisorium</taxon>
    </lineage>
</organism>